<dbReference type="SMART" id="SM00367">
    <property type="entry name" value="LRR_CC"/>
    <property type="match status" value="3"/>
</dbReference>
<evidence type="ECO:0000313" key="2">
    <source>
        <dbReference type="Proteomes" id="UP000603453"/>
    </source>
</evidence>
<organism evidence="1 2">
    <name type="scientific">Mucor saturninus</name>
    <dbReference type="NCBI Taxonomy" id="64648"/>
    <lineage>
        <taxon>Eukaryota</taxon>
        <taxon>Fungi</taxon>
        <taxon>Fungi incertae sedis</taxon>
        <taxon>Mucoromycota</taxon>
        <taxon>Mucoromycotina</taxon>
        <taxon>Mucoromycetes</taxon>
        <taxon>Mucorales</taxon>
        <taxon>Mucorineae</taxon>
        <taxon>Mucoraceae</taxon>
        <taxon>Mucor</taxon>
    </lineage>
</organism>
<name>A0A8H7RP04_9FUNG</name>
<dbReference type="OrthoDB" id="10257471at2759"/>
<dbReference type="InterPro" id="IPR001611">
    <property type="entry name" value="Leu-rich_rpt"/>
</dbReference>
<dbReference type="Gene3D" id="3.80.10.10">
    <property type="entry name" value="Ribonuclease Inhibitor"/>
    <property type="match status" value="1"/>
</dbReference>
<protein>
    <recommendedName>
        <fullName evidence="3">RNI-like protein</fullName>
    </recommendedName>
</protein>
<evidence type="ECO:0000313" key="1">
    <source>
        <dbReference type="EMBL" id="KAG2213960.1"/>
    </source>
</evidence>
<proteinExistence type="predicted"/>
<accession>A0A8H7RP04</accession>
<dbReference type="InterPro" id="IPR006553">
    <property type="entry name" value="Leu-rich_rpt_Cys-con_subtyp"/>
</dbReference>
<dbReference type="SUPFAM" id="SSF52047">
    <property type="entry name" value="RNI-like"/>
    <property type="match status" value="1"/>
</dbReference>
<dbReference type="AlphaFoldDB" id="A0A8H7RP04"/>
<dbReference type="GO" id="GO:0019005">
    <property type="term" value="C:SCF ubiquitin ligase complex"/>
    <property type="evidence" value="ECO:0007669"/>
    <property type="project" value="TreeGrafter"/>
</dbReference>
<dbReference type="Pfam" id="PF13516">
    <property type="entry name" value="LRR_6"/>
    <property type="match status" value="2"/>
</dbReference>
<sequence length="443" mass="50729">MSFNQSYSSDSRNKPASDDQHIDFSMDEFCNLLSQPPIESKLYRIIPLVYPYLSTVDILVCASASSTLNHVFDYVYNKPNFQKLSYIHDALFMFNKFLFHLPKIREKNLSKIEALDLSNIQETLYDPVNPNFFRILVQYCRKLLILDLSHSDFFMHKSLPKHHWQLPHLTVLNLSDCSQVTDEMLVSIARSCRAITHVALDNLTRHKGQGLAAFASDCDSLTSVSVRFNTAMEDQALTALAKFRHIRLFTLDLTGCKKITSVGLTMIARYCAHLTRLSLSQTVCTLIELRKFICILRSTHVLDISGCKQLDKNQVANWICNSQFLKLKEITMDTSIANAIVQFQGKNNNATTVPHVTNLTLTQLAEHTPMSCLYELLTVFPSLERVSFQRAYFETDFMLGTYRAPSPEDEAYITDANLERYNRTQTGVHAVMLKEEDQNLLHW</sequence>
<dbReference type="InterPro" id="IPR032675">
    <property type="entry name" value="LRR_dom_sf"/>
</dbReference>
<comment type="caution">
    <text evidence="1">The sequence shown here is derived from an EMBL/GenBank/DDBJ whole genome shotgun (WGS) entry which is preliminary data.</text>
</comment>
<reference evidence="1" key="1">
    <citation type="submission" date="2020-12" db="EMBL/GenBank/DDBJ databases">
        <title>Metabolic potential, ecology and presence of endohyphal bacteria is reflected in genomic diversity of Mucoromycotina.</title>
        <authorList>
            <person name="Muszewska A."/>
            <person name="Okrasinska A."/>
            <person name="Steczkiewicz K."/>
            <person name="Drgas O."/>
            <person name="Orlowska M."/>
            <person name="Perlinska-Lenart U."/>
            <person name="Aleksandrzak-Piekarczyk T."/>
            <person name="Szatraj K."/>
            <person name="Zielenkiewicz U."/>
            <person name="Pilsyk S."/>
            <person name="Malc E."/>
            <person name="Mieczkowski P."/>
            <person name="Kruszewska J.S."/>
            <person name="Biernat P."/>
            <person name="Pawlowska J."/>
        </authorList>
    </citation>
    <scope>NUCLEOTIDE SEQUENCE</scope>
    <source>
        <strain evidence="1">WA0000017839</strain>
    </source>
</reference>
<gene>
    <name evidence="1" type="ORF">INT47_001230</name>
</gene>
<dbReference type="PANTHER" id="PTHR13318">
    <property type="entry name" value="PARTNER OF PAIRED, ISOFORM B-RELATED"/>
    <property type="match status" value="1"/>
</dbReference>
<evidence type="ECO:0008006" key="3">
    <source>
        <dbReference type="Google" id="ProtNLM"/>
    </source>
</evidence>
<dbReference type="Proteomes" id="UP000603453">
    <property type="component" value="Unassembled WGS sequence"/>
</dbReference>
<dbReference type="EMBL" id="JAEPRD010000002">
    <property type="protein sequence ID" value="KAG2213960.1"/>
    <property type="molecule type" value="Genomic_DNA"/>
</dbReference>
<dbReference type="GO" id="GO:0031146">
    <property type="term" value="P:SCF-dependent proteasomal ubiquitin-dependent protein catabolic process"/>
    <property type="evidence" value="ECO:0007669"/>
    <property type="project" value="TreeGrafter"/>
</dbReference>
<keyword evidence="2" id="KW-1185">Reference proteome</keyword>